<evidence type="ECO:0000256" key="2">
    <source>
        <dbReference type="ARBA" id="ARBA00022679"/>
    </source>
</evidence>
<dbReference type="PANTHER" id="PTHR43464">
    <property type="entry name" value="METHYLTRANSFERASE"/>
    <property type="match status" value="1"/>
</dbReference>
<dbReference type="OrthoDB" id="9791837at2"/>
<evidence type="ECO:0000313" key="6">
    <source>
        <dbReference type="EMBL" id="STD82462.1"/>
    </source>
</evidence>
<dbReference type="EMBL" id="UFYW01000001">
    <property type="protein sequence ID" value="STD82462.1"/>
    <property type="molecule type" value="Genomic_DNA"/>
</dbReference>
<keyword evidence="2 6" id="KW-0808">Transferase</keyword>
<sequence>MRNKMKDFIKQPKIYQQTDTPFWTDDYISQKMLENHLDPSIDGASRNRSFIKKSASWICQKVPPADYPTLLDLGCGPGLYSELFAESGYQVTGVDFSKRSIDYAKESARKKQLPISYLKQDYLEMELTETFDLIVMIYCDFGALSANDRHLLAANIYRWLKPGGKFLLDVFSATKYDQTVVQQSWDYSEGAGFWSENSYLALNKTSKYPNFVWLDQTMVITQEDQITYNVWTSCFTEHSLAAELAAVGFKEYQLYSNVCGESYTKESETIAMLLKK</sequence>
<evidence type="ECO:0000256" key="1">
    <source>
        <dbReference type="ARBA" id="ARBA00022603"/>
    </source>
</evidence>
<gene>
    <name evidence="6" type="primary">cypM</name>
    <name evidence="6" type="ORF">NCTC12360_00891</name>
    <name evidence="5" type="ORF">P7E30_16795</name>
</gene>
<evidence type="ECO:0000313" key="7">
    <source>
        <dbReference type="Proteomes" id="UP000254807"/>
    </source>
</evidence>
<keyword evidence="1 6" id="KW-0489">Methyltransferase</keyword>
<dbReference type="CDD" id="cd02440">
    <property type="entry name" value="AdoMet_MTases"/>
    <property type="match status" value="1"/>
</dbReference>
<dbReference type="GeneID" id="93224099"/>
<organism evidence="6 7">
    <name type="scientific">Enterococcus gallinarum</name>
    <dbReference type="NCBI Taxonomy" id="1353"/>
    <lineage>
        <taxon>Bacteria</taxon>
        <taxon>Bacillati</taxon>
        <taxon>Bacillota</taxon>
        <taxon>Bacilli</taxon>
        <taxon>Lactobacillales</taxon>
        <taxon>Enterococcaceae</taxon>
        <taxon>Enterococcus</taxon>
    </lineage>
</organism>
<dbReference type="Proteomes" id="UP000254807">
    <property type="component" value="Unassembled WGS sequence"/>
</dbReference>
<dbReference type="Gene3D" id="3.40.50.150">
    <property type="entry name" value="Vaccinia Virus protein VP39"/>
    <property type="match status" value="1"/>
</dbReference>
<dbReference type="PANTHER" id="PTHR43464:SF19">
    <property type="entry name" value="UBIQUINONE BIOSYNTHESIS O-METHYLTRANSFERASE, MITOCHONDRIAL"/>
    <property type="match status" value="1"/>
</dbReference>
<dbReference type="InterPro" id="IPR029063">
    <property type="entry name" value="SAM-dependent_MTases_sf"/>
</dbReference>
<dbReference type="EMBL" id="JARPZN010000021">
    <property type="protein sequence ID" value="MDT2691834.1"/>
    <property type="molecule type" value="Genomic_DNA"/>
</dbReference>
<dbReference type="InterPro" id="IPR041698">
    <property type="entry name" value="Methyltransf_25"/>
</dbReference>
<dbReference type="Gene3D" id="2.20.25.110">
    <property type="entry name" value="S-adenosyl-L-methionine-dependent methyltransferases"/>
    <property type="match status" value="1"/>
</dbReference>
<reference evidence="6 7" key="1">
    <citation type="submission" date="2018-06" db="EMBL/GenBank/DDBJ databases">
        <authorList>
            <consortium name="Pathogen Informatics"/>
            <person name="Doyle S."/>
        </authorList>
    </citation>
    <scope>NUCLEOTIDE SEQUENCE [LARGE SCALE GENOMIC DNA]</scope>
    <source>
        <strain evidence="6 7">NCTC12360</strain>
    </source>
</reference>
<keyword evidence="7" id="KW-1185">Reference proteome</keyword>
<feature type="domain" description="Methyltransferase" evidence="4">
    <location>
        <begin position="71"/>
        <end position="164"/>
    </location>
</feature>
<keyword evidence="3" id="KW-0949">S-adenosyl-L-methionine</keyword>
<evidence type="ECO:0000313" key="5">
    <source>
        <dbReference type="EMBL" id="MDT2691834.1"/>
    </source>
</evidence>
<accession>A0A376GXR6</accession>
<dbReference type="RefSeq" id="WP_060815131.1">
    <property type="nucleotide sequence ID" value="NZ_CP050816.1"/>
</dbReference>
<dbReference type="EC" id="2.1.1.-" evidence="6"/>
<proteinExistence type="predicted"/>
<evidence type="ECO:0000259" key="4">
    <source>
        <dbReference type="Pfam" id="PF13649"/>
    </source>
</evidence>
<evidence type="ECO:0000256" key="3">
    <source>
        <dbReference type="ARBA" id="ARBA00022691"/>
    </source>
</evidence>
<keyword evidence="6" id="KW-0830">Ubiquinone</keyword>
<dbReference type="GO" id="GO:0032259">
    <property type="term" value="P:methylation"/>
    <property type="evidence" value="ECO:0007669"/>
    <property type="project" value="UniProtKB-KW"/>
</dbReference>
<protein>
    <submittedName>
        <fullName evidence="5">Class I SAM-dependent methyltransferase</fullName>
    </submittedName>
    <submittedName>
        <fullName evidence="6">Methylase involved in ubiquinone/menaquinone biosynthesis</fullName>
        <ecNumber evidence="6">2.1.1.-</ecNumber>
    </submittedName>
</protein>
<reference evidence="5" key="2">
    <citation type="submission" date="2023-03" db="EMBL/GenBank/DDBJ databases">
        <authorList>
            <person name="Shen W."/>
            <person name="Cai J."/>
        </authorList>
    </citation>
    <scope>NUCLEOTIDE SEQUENCE</scope>
    <source>
        <strain evidence="5">K69-2</strain>
    </source>
</reference>
<dbReference type="AlphaFoldDB" id="A0A376GXR6"/>
<dbReference type="Pfam" id="PF13649">
    <property type="entry name" value="Methyltransf_25"/>
    <property type="match status" value="1"/>
</dbReference>
<name>A0A376GXR6_ENTGA</name>
<dbReference type="SUPFAM" id="SSF53335">
    <property type="entry name" value="S-adenosyl-L-methionine-dependent methyltransferases"/>
    <property type="match status" value="1"/>
</dbReference>
<dbReference type="Proteomes" id="UP001183682">
    <property type="component" value="Unassembled WGS sequence"/>
</dbReference>
<dbReference type="GO" id="GO:0008168">
    <property type="term" value="F:methyltransferase activity"/>
    <property type="evidence" value="ECO:0007669"/>
    <property type="project" value="UniProtKB-KW"/>
</dbReference>